<reference evidence="1" key="1">
    <citation type="submission" date="2018-06" db="EMBL/GenBank/DDBJ databases">
        <authorList>
            <person name="Zhirakovskaya E."/>
        </authorList>
    </citation>
    <scope>NUCLEOTIDE SEQUENCE</scope>
</reference>
<protein>
    <submittedName>
        <fullName evidence="1">Uncharacterized protein</fullName>
    </submittedName>
</protein>
<evidence type="ECO:0000313" key="1">
    <source>
        <dbReference type="EMBL" id="VAX06184.1"/>
    </source>
</evidence>
<accession>A0A3B1B2F1</accession>
<name>A0A3B1B2F1_9ZZZZ</name>
<organism evidence="1">
    <name type="scientific">hydrothermal vent metagenome</name>
    <dbReference type="NCBI Taxonomy" id="652676"/>
    <lineage>
        <taxon>unclassified sequences</taxon>
        <taxon>metagenomes</taxon>
        <taxon>ecological metagenomes</taxon>
    </lineage>
</organism>
<dbReference type="EMBL" id="UOFX01000011">
    <property type="protein sequence ID" value="VAX06184.1"/>
    <property type="molecule type" value="Genomic_DNA"/>
</dbReference>
<dbReference type="AlphaFoldDB" id="A0A3B1B2F1"/>
<gene>
    <name evidence="1" type="ORF">MNBD_GAMMA26-955</name>
</gene>
<proteinExistence type="predicted"/>
<sequence>MFFSRINSSHCMSCASISAVIVFTAYCGIMGKSAHATEQAPDHELREIISAFNIEGLSLSLTPLQAHDDLVAAGYQVHKGTEPGHGIYWKNETNGVTKRIRLKSSIDRIYQIHLSFAEKDGDKAWRLLFNDIKGSLGTATRLCETATERVLSCVLVSEKPTQLSAEVTASQSSKANRIRVKLDQRTTKISIKSNLSFGSPRKQ</sequence>